<dbReference type="Pfam" id="PF25994">
    <property type="entry name" value="HH_AprE"/>
    <property type="match status" value="1"/>
</dbReference>
<proteinExistence type="predicted"/>
<evidence type="ECO:0000313" key="7">
    <source>
        <dbReference type="Proteomes" id="UP001017257"/>
    </source>
</evidence>
<feature type="coiled-coil region" evidence="2">
    <location>
        <begin position="240"/>
        <end position="267"/>
    </location>
</feature>
<dbReference type="Gene3D" id="3.30.1950.10">
    <property type="entry name" value="wza like domain"/>
    <property type="match status" value="1"/>
</dbReference>
<reference evidence="6" key="1">
    <citation type="submission" date="2022-08" db="EMBL/GenBank/DDBJ databases">
        <title>Microvirga terrae sp. nov., isolated from soil.</title>
        <authorList>
            <person name="Kim K.H."/>
            <person name="Seo Y.L."/>
            <person name="Kim J.M."/>
            <person name="Lee J.K."/>
            <person name="Han D.M."/>
            <person name="Jeon C.O."/>
        </authorList>
    </citation>
    <scope>NUCLEOTIDE SEQUENCE</scope>
    <source>
        <strain evidence="6">R24</strain>
    </source>
</reference>
<keyword evidence="1" id="KW-0732">Signal</keyword>
<evidence type="ECO:0000259" key="3">
    <source>
        <dbReference type="Pfam" id="PF02563"/>
    </source>
</evidence>
<dbReference type="Pfam" id="PF02563">
    <property type="entry name" value="Poly_export"/>
    <property type="match status" value="1"/>
</dbReference>
<evidence type="ECO:0000259" key="5">
    <source>
        <dbReference type="Pfam" id="PF25994"/>
    </source>
</evidence>
<dbReference type="RefSeq" id="WP_173945280.1">
    <property type="nucleotide sequence ID" value="NZ_CP102845.1"/>
</dbReference>
<dbReference type="Pfam" id="PF10531">
    <property type="entry name" value="SLBB"/>
    <property type="match status" value="1"/>
</dbReference>
<evidence type="ECO:0000256" key="2">
    <source>
        <dbReference type="SAM" id="Coils"/>
    </source>
</evidence>
<evidence type="ECO:0000313" key="6">
    <source>
        <dbReference type="EMBL" id="UVF17608.1"/>
    </source>
</evidence>
<dbReference type="InterPro" id="IPR019554">
    <property type="entry name" value="Soluble_ligand-bd"/>
</dbReference>
<dbReference type="PANTHER" id="PTHR33619:SF3">
    <property type="entry name" value="POLYSACCHARIDE EXPORT PROTEIN GFCE-RELATED"/>
    <property type="match status" value="1"/>
</dbReference>
<keyword evidence="2" id="KW-0175">Coiled coil</keyword>
<gene>
    <name evidence="6" type="ORF">HPT29_013745</name>
</gene>
<accession>A0ABY5RKU9</accession>
<feature type="domain" description="AprE-like long alpha-helical hairpin" evidence="5">
    <location>
        <begin position="185"/>
        <end position="386"/>
    </location>
</feature>
<name>A0ABY5RKU9_9HYPH</name>
<sequence length="446" mass="48731">MSEPAPRAAQPARIHIGTGDKSMISFRASKRKPWQSWKARLRLLTLVSTALVCFQARAQYVLDQGDVIEVSVFGKNEQITRRTTVDVDGNIVIPFVGEVPAAGVSLSRLRATVTGMLTTSSSIRSTDIAVQLVEARPFYIQGDVMRAGAYPYRSGSTVRQAIAIAGGYSTLQAANITPLAVAELRGRYRALKGDVAKSQVRVAGLRAELQNKAEINIDPHYQRSPAPAGAVDAPLEKALSEIAEIEIRRLKSRIEDKQKEKQHLSTSVKLADSQVAALEQGQKQDQEAVAQQVSELDRVADLARRGLAASGRVTDEQRAAVLIKSREMDTRARLAAAQISRQEAQRRLESDDPQTLKLPQDLQDAIAQLAQNQAQLDALGEQLVMAGESLEQLDGGERRRAIDVVIYRKQNGETVRVDADEDTEIAPSDVVEIRVRYTGARAASVN</sequence>
<dbReference type="Proteomes" id="UP001017257">
    <property type="component" value="Chromosome"/>
</dbReference>
<feature type="domain" description="Soluble ligand binding" evidence="4">
    <location>
        <begin position="138"/>
        <end position="171"/>
    </location>
</feature>
<dbReference type="InterPro" id="IPR058781">
    <property type="entry name" value="HH_AprE-like"/>
</dbReference>
<dbReference type="Gene3D" id="3.10.560.10">
    <property type="entry name" value="Outer membrane lipoprotein wza domain like"/>
    <property type="match status" value="1"/>
</dbReference>
<protein>
    <submittedName>
        <fullName evidence="6">Polysaccharide biosynthesis/export family protein</fullName>
    </submittedName>
</protein>
<dbReference type="PANTHER" id="PTHR33619">
    <property type="entry name" value="POLYSACCHARIDE EXPORT PROTEIN GFCE-RELATED"/>
    <property type="match status" value="1"/>
</dbReference>
<dbReference type="EMBL" id="CP102845">
    <property type="protein sequence ID" value="UVF17608.1"/>
    <property type="molecule type" value="Genomic_DNA"/>
</dbReference>
<keyword evidence="7" id="KW-1185">Reference proteome</keyword>
<organism evidence="6 7">
    <name type="scientific">Microvirga terrae</name>
    <dbReference type="NCBI Taxonomy" id="2740529"/>
    <lineage>
        <taxon>Bacteria</taxon>
        <taxon>Pseudomonadati</taxon>
        <taxon>Pseudomonadota</taxon>
        <taxon>Alphaproteobacteria</taxon>
        <taxon>Hyphomicrobiales</taxon>
        <taxon>Methylobacteriaceae</taxon>
        <taxon>Microvirga</taxon>
    </lineage>
</organism>
<feature type="domain" description="Polysaccharide export protein N-terminal" evidence="3">
    <location>
        <begin position="56"/>
        <end position="132"/>
    </location>
</feature>
<evidence type="ECO:0000259" key="4">
    <source>
        <dbReference type="Pfam" id="PF10531"/>
    </source>
</evidence>
<dbReference type="InterPro" id="IPR049712">
    <property type="entry name" value="Poly_export"/>
</dbReference>
<evidence type="ECO:0000256" key="1">
    <source>
        <dbReference type="ARBA" id="ARBA00022729"/>
    </source>
</evidence>
<dbReference type="InterPro" id="IPR003715">
    <property type="entry name" value="Poly_export_N"/>
</dbReference>